<dbReference type="Proteomes" id="UP001446871">
    <property type="component" value="Unassembled WGS sequence"/>
</dbReference>
<comment type="caution">
    <text evidence="2">The sequence shown here is derived from an EMBL/GenBank/DDBJ whole genome shotgun (WGS) entry which is preliminary data.</text>
</comment>
<gene>
    <name evidence="2" type="ORF">PG996_001660</name>
</gene>
<feature type="region of interest" description="Disordered" evidence="1">
    <location>
        <begin position="75"/>
        <end position="139"/>
    </location>
</feature>
<accession>A0ABR1WL79</accession>
<evidence type="ECO:0000313" key="3">
    <source>
        <dbReference type="Proteomes" id="UP001446871"/>
    </source>
</evidence>
<reference evidence="2 3" key="1">
    <citation type="submission" date="2023-01" db="EMBL/GenBank/DDBJ databases">
        <title>Analysis of 21 Apiospora genomes using comparative genomics revels a genus with tremendous synthesis potential of carbohydrate active enzymes and secondary metabolites.</title>
        <authorList>
            <person name="Sorensen T."/>
        </authorList>
    </citation>
    <scope>NUCLEOTIDE SEQUENCE [LARGE SCALE GENOMIC DNA]</scope>
    <source>
        <strain evidence="2 3">CBS 83171</strain>
    </source>
</reference>
<evidence type="ECO:0000256" key="1">
    <source>
        <dbReference type="SAM" id="MobiDB-lite"/>
    </source>
</evidence>
<keyword evidence="3" id="KW-1185">Reference proteome</keyword>
<name>A0ABR1WL79_9PEZI</name>
<organism evidence="2 3">
    <name type="scientific">Apiospora saccharicola</name>
    <dbReference type="NCBI Taxonomy" id="335842"/>
    <lineage>
        <taxon>Eukaryota</taxon>
        <taxon>Fungi</taxon>
        <taxon>Dikarya</taxon>
        <taxon>Ascomycota</taxon>
        <taxon>Pezizomycotina</taxon>
        <taxon>Sordariomycetes</taxon>
        <taxon>Xylariomycetidae</taxon>
        <taxon>Amphisphaeriales</taxon>
        <taxon>Apiosporaceae</taxon>
        <taxon>Apiospora</taxon>
    </lineage>
</organism>
<evidence type="ECO:0008006" key="4">
    <source>
        <dbReference type="Google" id="ProtNLM"/>
    </source>
</evidence>
<sequence>MDNAQSSGSAGSSGAAPSSKDPTLQHSQYTLVMAKNAICDVCNQRNRRTMQKCTTCSLTTCSVCHSQGRYDGRHNLANTDLPWSRNTASPVRGRGSGRGGRSGLVRRSASEGAQISSTAAPAPPAGPPAGPPARLPAAPSAGRLAATPVGLPARLPASLPSALPAGLPAIVHAGTSAVAVAPTAPTAPAAQKAPAGLAEILPMTNVSAVAAVPAGAALPSPARLESRGAPRSEMRDAFDHDELFSGLLQEWNHSPIIARVRQEEGPMQALDMVEAAATMMPMARGVPFSTNSAAWLRRMRSYYSTA</sequence>
<feature type="region of interest" description="Disordered" evidence="1">
    <location>
        <begin position="1"/>
        <end position="23"/>
    </location>
</feature>
<proteinExistence type="predicted"/>
<evidence type="ECO:0000313" key="2">
    <source>
        <dbReference type="EMBL" id="KAK8082879.1"/>
    </source>
</evidence>
<feature type="compositionally biased region" description="Low complexity" evidence="1">
    <location>
        <begin position="1"/>
        <end position="19"/>
    </location>
</feature>
<feature type="compositionally biased region" description="Pro residues" evidence="1">
    <location>
        <begin position="121"/>
        <end position="134"/>
    </location>
</feature>
<protein>
    <recommendedName>
        <fullName evidence="4">HTH CENPB-type domain-containing protein</fullName>
    </recommendedName>
</protein>
<dbReference type="EMBL" id="JAQQWM010000001">
    <property type="protein sequence ID" value="KAK8082879.1"/>
    <property type="molecule type" value="Genomic_DNA"/>
</dbReference>